<dbReference type="PANTHER" id="PTHR13932:SF1">
    <property type="entry name" value="OXYGEN-INDEPENDENT COPROPORPHYRINOGEN-III OXIDASE-LIKE PROTEIN HEMZ"/>
    <property type="match status" value="1"/>
</dbReference>
<keyword evidence="2" id="KW-0560">Oxidoreductase</keyword>
<dbReference type="Pfam" id="PF04055">
    <property type="entry name" value="Radical_SAM"/>
    <property type="match status" value="1"/>
</dbReference>
<gene>
    <name evidence="2" type="primary">hemZ</name>
    <name evidence="2" type="ORF">SAMEA44547418_01291</name>
</gene>
<dbReference type="SFLD" id="SFLDF00310">
    <property type="entry name" value="oxygen-independent_coproporphy"/>
    <property type="match status" value="1"/>
</dbReference>
<dbReference type="InterPro" id="IPR058240">
    <property type="entry name" value="rSAM_sf"/>
</dbReference>
<evidence type="ECO:0000313" key="2">
    <source>
        <dbReference type="EMBL" id="SNV69384.1"/>
    </source>
</evidence>
<dbReference type="GO" id="GO:0006779">
    <property type="term" value="P:porphyrin-containing compound biosynthetic process"/>
    <property type="evidence" value="ECO:0007669"/>
    <property type="project" value="TreeGrafter"/>
</dbReference>
<dbReference type="InterPro" id="IPR006638">
    <property type="entry name" value="Elp3/MiaA/NifB-like_rSAM"/>
</dbReference>
<dbReference type="PANTHER" id="PTHR13932">
    <property type="entry name" value="COPROPORPHYRINIGEN III OXIDASE"/>
    <property type="match status" value="1"/>
</dbReference>
<dbReference type="EC" id="1.3.98.3" evidence="2"/>
<dbReference type="AlphaFoldDB" id="A0A239ZFC4"/>
<evidence type="ECO:0000259" key="1">
    <source>
        <dbReference type="PROSITE" id="PS51918"/>
    </source>
</evidence>
<dbReference type="InterPro" id="IPR034505">
    <property type="entry name" value="Coproporphyrinogen-III_oxidase"/>
</dbReference>
<dbReference type="SFLD" id="SFLDG01065">
    <property type="entry name" value="anaerobic_coproporphyrinogen-I"/>
    <property type="match status" value="1"/>
</dbReference>
<dbReference type="EMBL" id="LT906470">
    <property type="protein sequence ID" value="SNV69384.1"/>
    <property type="molecule type" value="Genomic_DNA"/>
</dbReference>
<dbReference type="NCBIfam" id="TIGR03994">
    <property type="entry name" value="rSAM_HemZ"/>
    <property type="match status" value="1"/>
</dbReference>
<dbReference type="Proteomes" id="UP000214973">
    <property type="component" value="Chromosome 1"/>
</dbReference>
<dbReference type="InterPro" id="IPR023995">
    <property type="entry name" value="HemZ"/>
</dbReference>
<dbReference type="CDD" id="cd01335">
    <property type="entry name" value="Radical_SAM"/>
    <property type="match status" value="1"/>
</dbReference>
<name>A0A239ZFC4_9FIRM</name>
<feature type="domain" description="Radical SAM core" evidence="1">
    <location>
        <begin position="147"/>
        <end position="383"/>
    </location>
</feature>
<sequence>MLNGYLYTGPLPLGSVVAHNCGAASLFSNRDNPDVRLEGREDGQRYVLTVSIDDRMEVFEGPLTSMGRRHIGQALLRFLREYQGLSVEVPWGTMVGVRPTKLLHKYIDTYKSIHTATRHIRDEFSVSMEKLETLAAIGAYQRPFLESTDDKTVSVYCGIPFCDTRCVYCSFPFGIYQEYKGRSDFLRALHLDMKDMRSIIDEYGLTVDSLYMGGGTPTVLGNEDFHHVLQQLALLVPDGREFTVEAGRPDSVTPEKLKAMLSAGVNRISINPQTMQDDILRYIGRGHTAQDVDNLLQYVKVHTPFAVNMDFIAGLPGQMMEHMTENMDYVCQNLPENVTIHTLALKRGSPLYDLNMQDRIPHEDVVAEMVQYGKERLEAAGYVPYYLYRQQYMRGQLENIGYTLPGRACSYNIQIMEERQSILSIGPGSSSKWMRAPAYRQLKQHMPKNVDVYCDTIDVLLEKRHKICEKFWEVV</sequence>
<dbReference type="SUPFAM" id="SSF102114">
    <property type="entry name" value="Radical SAM enzymes"/>
    <property type="match status" value="1"/>
</dbReference>
<dbReference type="RefSeq" id="WP_095066209.1">
    <property type="nucleotide sequence ID" value="NZ_LT906470.1"/>
</dbReference>
<dbReference type="Gene3D" id="3.80.30.20">
    <property type="entry name" value="tm_1862 like domain"/>
    <property type="match status" value="1"/>
</dbReference>
<dbReference type="GO" id="GO:0051989">
    <property type="term" value="F:coproporphyrinogen dehydrogenase activity"/>
    <property type="evidence" value="ECO:0007669"/>
    <property type="project" value="UniProtKB-EC"/>
</dbReference>
<keyword evidence="3" id="KW-1185">Reference proteome</keyword>
<proteinExistence type="predicted"/>
<dbReference type="SMART" id="SM00729">
    <property type="entry name" value="Elp3"/>
    <property type="match status" value="1"/>
</dbReference>
<reference evidence="2 3" key="1">
    <citation type="submission" date="2017-06" db="EMBL/GenBank/DDBJ databases">
        <authorList>
            <consortium name="Pathogen Informatics"/>
        </authorList>
    </citation>
    <scope>NUCLEOTIDE SEQUENCE [LARGE SCALE GENOMIC DNA]</scope>
    <source>
        <strain evidence="2 3">NCTC12018</strain>
    </source>
</reference>
<dbReference type="InterPro" id="IPR023404">
    <property type="entry name" value="rSAM_horseshoe"/>
</dbReference>
<dbReference type="PROSITE" id="PS51918">
    <property type="entry name" value="RADICAL_SAM"/>
    <property type="match status" value="1"/>
</dbReference>
<evidence type="ECO:0000313" key="3">
    <source>
        <dbReference type="Proteomes" id="UP000214973"/>
    </source>
</evidence>
<accession>A0A239ZFC4</accession>
<dbReference type="KEGG" id="vrm:44547418_01291"/>
<organism evidence="2 3">
    <name type="scientific">Veillonella rodentium</name>
    <dbReference type="NCBI Taxonomy" id="248315"/>
    <lineage>
        <taxon>Bacteria</taxon>
        <taxon>Bacillati</taxon>
        <taxon>Bacillota</taxon>
        <taxon>Negativicutes</taxon>
        <taxon>Veillonellales</taxon>
        <taxon>Veillonellaceae</taxon>
        <taxon>Veillonella</taxon>
    </lineage>
</organism>
<protein>
    <submittedName>
        <fullName evidence="2">Oxygen-independent coproporphyrinogen-III oxidase 2</fullName>
        <ecNumber evidence="2">1.3.98.3</ecNumber>
    </submittedName>
</protein>
<dbReference type="SFLD" id="SFLDS00029">
    <property type="entry name" value="Radical_SAM"/>
    <property type="match status" value="1"/>
</dbReference>
<dbReference type="GO" id="GO:0051539">
    <property type="term" value="F:4 iron, 4 sulfur cluster binding"/>
    <property type="evidence" value="ECO:0007669"/>
    <property type="project" value="TreeGrafter"/>
</dbReference>
<dbReference type="SFLD" id="SFLDG01082">
    <property type="entry name" value="B12-binding_domain_containing"/>
    <property type="match status" value="1"/>
</dbReference>
<dbReference type="GO" id="GO:0005737">
    <property type="term" value="C:cytoplasm"/>
    <property type="evidence" value="ECO:0007669"/>
    <property type="project" value="TreeGrafter"/>
</dbReference>
<dbReference type="InterPro" id="IPR007197">
    <property type="entry name" value="rSAM"/>
</dbReference>